<dbReference type="SMART" id="SM00028">
    <property type="entry name" value="TPR"/>
    <property type="match status" value="7"/>
</dbReference>
<evidence type="ECO:0000256" key="3">
    <source>
        <dbReference type="ARBA" id="ARBA00022777"/>
    </source>
</evidence>
<keyword evidence="8" id="KW-0472">Membrane</keyword>
<keyword evidence="11" id="KW-1185">Reference proteome</keyword>
<feature type="binding site" evidence="6">
    <location>
        <position position="126"/>
    </location>
    <ligand>
        <name>ATP</name>
        <dbReference type="ChEBI" id="CHEBI:30616"/>
    </ligand>
</feature>
<dbReference type="Pfam" id="PF13424">
    <property type="entry name" value="TPR_12"/>
    <property type="match status" value="3"/>
</dbReference>
<comment type="caution">
    <text evidence="10">The sequence shown here is derived from an EMBL/GenBank/DDBJ whole genome shotgun (WGS) entry which is preliminary data.</text>
</comment>
<feature type="transmembrane region" description="Helical" evidence="8">
    <location>
        <begin position="399"/>
        <end position="420"/>
    </location>
</feature>
<dbReference type="InterPro" id="IPR011009">
    <property type="entry name" value="Kinase-like_dom_sf"/>
</dbReference>
<keyword evidence="8" id="KW-1133">Transmembrane helix</keyword>
<dbReference type="InterPro" id="IPR011990">
    <property type="entry name" value="TPR-like_helical_dom_sf"/>
</dbReference>
<dbReference type="Pfam" id="PF13374">
    <property type="entry name" value="TPR_10"/>
    <property type="match status" value="1"/>
</dbReference>
<dbReference type="EMBL" id="PDEP01000002">
    <property type="protein sequence ID" value="PEN08676.1"/>
    <property type="molecule type" value="Genomic_DNA"/>
</dbReference>
<dbReference type="InterPro" id="IPR017441">
    <property type="entry name" value="Protein_kinase_ATP_BS"/>
</dbReference>
<protein>
    <recommendedName>
        <fullName evidence="9">Protein kinase domain-containing protein</fullName>
    </recommendedName>
</protein>
<evidence type="ECO:0000256" key="2">
    <source>
        <dbReference type="ARBA" id="ARBA00022741"/>
    </source>
</evidence>
<dbReference type="PROSITE" id="PS50293">
    <property type="entry name" value="TPR_REGION"/>
    <property type="match status" value="1"/>
</dbReference>
<dbReference type="OrthoDB" id="9813021at2"/>
<feature type="repeat" description="TPR" evidence="5">
    <location>
        <begin position="737"/>
        <end position="770"/>
    </location>
</feature>
<evidence type="ECO:0000256" key="6">
    <source>
        <dbReference type="PROSITE-ProRule" id="PRU10141"/>
    </source>
</evidence>
<dbReference type="SUPFAM" id="SSF48452">
    <property type="entry name" value="TPR-like"/>
    <property type="match status" value="2"/>
</dbReference>
<evidence type="ECO:0000313" key="10">
    <source>
        <dbReference type="EMBL" id="PEN08676.1"/>
    </source>
</evidence>
<dbReference type="InterPro" id="IPR008271">
    <property type="entry name" value="Ser/Thr_kinase_AS"/>
</dbReference>
<dbReference type="Pfam" id="PF00069">
    <property type="entry name" value="Pkinase"/>
    <property type="match status" value="1"/>
</dbReference>
<evidence type="ECO:0000256" key="5">
    <source>
        <dbReference type="PROSITE-ProRule" id="PRU00339"/>
    </source>
</evidence>
<dbReference type="InterPro" id="IPR000719">
    <property type="entry name" value="Prot_kinase_dom"/>
</dbReference>
<evidence type="ECO:0000256" key="4">
    <source>
        <dbReference type="ARBA" id="ARBA00022840"/>
    </source>
</evidence>
<feature type="domain" description="Protein kinase" evidence="9">
    <location>
        <begin position="95"/>
        <end position="375"/>
    </location>
</feature>
<reference evidence="10 11" key="1">
    <citation type="submission" date="2017-10" db="EMBL/GenBank/DDBJ databases">
        <title>Draft genome of Longimonas halophila.</title>
        <authorList>
            <person name="Goh K.M."/>
            <person name="Shamsir M.S."/>
            <person name="Lim S.W."/>
        </authorList>
    </citation>
    <scope>NUCLEOTIDE SEQUENCE [LARGE SCALE GENOMIC DNA]</scope>
    <source>
        <strain evidence="10 11">KCTC 42399</strain>
    </source>
</reference>
<dbReference type="SUPFAM" id="SSF56112">
    <property type="entry name" value="Protein kinase-like (PK-like)"/>
    <property type="match status" value="1"/>
</dbReference>
<feature type="region of interest" description="Disordered" evidence="7">
    <location>
        <begin position="316"/>
        <end position="336"/>
    </location>
</feature>
<accession>A0A2H3NNS8</accession>
<evidence type="ECO:0000256" key="8">
    <source>
        <dbReference type="SAM" id="Phobius"/>
    </source>
</evidence>
<keyword evidence="3" id="KW-0418">Kinase</keyword>
<dbReference type="InterPro" id="IPR019734">
    <property type="entry name" value="TPR_rpt"/>
</dbReference>
<sequence>MSIGHIDTEQWTRAMELLDLVLQQPCEERAPFLNEVCNDPDLRAEVEAMLCASEQTIDFLDQGGAAATRSLLGDETLANAVLPHEDKADSYVGSYRLIERIGTGGMSVVYRAERADGHYEQHVAIKLLPRHFETDHRVARFQAERQILARLNHPNIARLLDGGLTEEGQPYLVMEYVDGVPLTDYCAAHACSLKSRLKLLRTICEALHHAHQNLVVHRDLKPDNILVTESGTVKLLDFGIAKLLHPTPHDTSQALTRTGECPMTPAYAAPEQIKGDTITTATDIYQLGVLAYHILTGTHPFRNSDTSVQEAILDTAPPPPSSAVRSASELPTWTGEPGASLTTDLDTVVLKALRKEPTRRYRSAQAFAADLTRYLNDRPVQAQRVTWHYRMRKFVERNWSGVVVAAGVVLLFVGLSLFHVHRLSTERTTAERHAEAAAAVTSFMVDLIEMGDPAEARGGAITPRDLLSHGLARVEHIDGQPEVEAQVRLALGRVYRRVGEYDDARPLIERALELQRRHLPPTHVERAEGLKQKGALLAAVDDFEEAETALRRSLDIWNQHGEASLLDRARTQHRLAYVLRRQGQYDQALALHRDNVRLRRNALGAEHPETLESVKRAGITLHNLGDYAAAEERYRQAIHGQRAVLETPHPKLATSLSSLGALYMNQGRFQAATTLLTEALQMRRDIYGTEHETVALTLNNLAMAVRDQGALQEADSLFQETLSVRRALHQDPHTGTAMTLREMGTLYLYTNRLPEAQTAFQEALRIFETTLDPDHSFVVRTQIDLGYVRNALRDEAVSQSRIDDAFQAVQRIHPDSSLERGLANVHYGALIAQQRERMPQADSLLQAGTAILASLDGNNALSTSSQRLQYAREVQRAAQTQPQP</sequence>
<dbReference type="PANTHER" id="PTHR43289:SF34">
    <property type="entry name" value="SERINE_THREONINE-PROTEIN KINASE YBDM-RELATED"/>
    <property type="match status" value="1"/>
</dbReference>
<proteinExistence type="predicted"/>
<dbReference type="Proteomes" id="UP000221024">
    <property type="component" value="Unassembled WGS sequence"/>
</dbReference>
<evidence type="ECO:0000259" key="9">
    <source>
        <dbReference type="PROSITE" id="PS50011"/>
    </source>
</evidence>
<dbReference type="PANTHER" id="PTHR43289">
    <property type="entry name" value="MITOGEN-ACTIVATED PROTEIN KINASE KINASE KINASE 20-RELATED"/>
    <property type="match status" value="1"/>
</dbReference>
<dbReference type="CDD" id="cd14014">
    <property type="entry name" value="STKc_PknB_like"/>
    <property type="match status" value="1"/>
</dbReference>
<feature type="repeat" description="TPR" evidence="5">
    <location>
        <begin position="653"/>
        <end position="686"/>
    </location>
</feature>
<dbReference type="SMART" id="SM00220">
    <property type="entry name" value="S_TKc"/>
    <property type="match status" value="1"/>
</dbReference>
<evidence type="ECO:0000313" key="11">
    <source>
        <dbReference type="Proteomes" id="UP000221024"/>
    </source>
</evidence>
<dbReference type="GO" id="GO:0004674">
    <property type="term" value="F:protein serine/threonine kinase activity"/>
    <property type="evidence" value="ECO:0007669"/>
    <property type="project" value="TreeGrafter"/>
</dbReference>
<organism evidence="10 11">
    <name type="scientific">Longimonas halophila</name>
    <dbReference type="NCBI Taxonomy" id="1469170"/>
    <lineage>
        <taxon>Bacteria</taxon>
        <taxon>Pseudomonadati</taxon>
        <taxon>Rhodothermota</taxon>
        <taxon>Rhodothermia</taxon>
        <taxon>Rhodothermales</taxon>
        <taxon>Salisaetaceae</taxon>
        <taxon>Longimonas</taxon>
    </lineage>
</organism>
<evidence type="ECO:0000256" key="7">
    <source>
        <dbReference type="SAM" id="MobiDB-lite"/>
    </source>
</evidence>
<keyword evidence="8" id="KW-0812">Transmembrane</keyword>
<keyword evidence="2 6" id="KW-0547">Nucleotide-binding</keyword>
<keyword evidence="1" id="KW-0808">Transferase</keyword>
<keyword evidence="4 6" id="KW-0067">ATP-binding</keyword>
<evidence type="ECO:0000256" key="1">
    <source>
        <dbReference type="ARBA" id="ARBA00022679"/>
    </source>
</evidence>
<dbReference type="PROSITE" id="PS00108">
    <property type="entry name" value="PROTEIN_KINASE_ST"/>
    <property type="match status" value="1"/>
</dbReference>
<dbReference type="PROSITE" id="PS50005">
    <property type="entry name" value="TPR"/>
    <property type="match status" value="3"/>
</dbReference>
<keyword evidence="5" id="KW-0802">TPR repeat</keyword>
<dbReference type="PROSITE" id="PS50011">
    <property type="entry name" value="PROTEIN_KINASE_DOM"/>
    <property type="match status" value="1"/>
</dbReference>
<dbReference type="AlphaFoldDB" id="A0A2H3NNS8"/>
<dbReference type="Gene3D" id="1.25.40.10">
    <property type="entry name" value="Tetratricopeptide repeat domain"/>
    <property type="match status" value="3"/>
</dbReference>
<feature type="repeat" description="TPR" evidence="5">
    <location>
        <begin position="485"/>
        <end position="518"/>
    </location>
</feature>
<dbReference type="Gene3D" id="1.10.510.10">
    <property type="entry name" value="Transferase(Phosphotransferase) domain 1"/>
    <property type="match status" value="1"/>
</dbReference>
<dbReference type="GO" id="GO:0005524">
    <property type="term" value="F:ATP binding"/>
    <property type="evidence" value="ECO:0007669"/>
    <property type="project" value="UniProtKB-UniRule"/>
</dbReference>
<dbReference type="RefSeq" id="WP_098061072.1">
    <property type="nucleotide sequence ID" value="NZ_PDEP01000002.1"/>
</dbReference>
<name>A0A2H3NNS8_9BACT</name>
<dbReference type="Gene3D" id="3.30.200.20">
    <property type="entry name" value="Phosphorylase Kinase, domain 1"/>
    <property type="match status" value="1"/>
</dbReference>
<dbReference type="PROSITE" id="PS00107">
    <property type="entry name" value="PROTEIN_KINASE_ATP"/>
    <property type="match status" value="1"/>
</dbReference>
<gene>
    <name evidence="10" type="ORF">CRI93_02650</name>
</gene>